<dbReference type="PANTHER" id="PTHR33908">
    <property type="entry name" value="MANNOSYLTRANSFERASE YKCB-RELATED"/>
    <property type="match status" value="1"/>
</dbReference>
<organism evidence="10 11">
    <name type="scientific">Flagellimonas spongiicola</name>
    <dbReference type="NCBI Taxonomy" id="2942208"/>
    <lineage>
        <taxon>Bacteria</taxon>
        <taxon>Pseudomonadati</taxon>
        <taxon>Bacteroidota</taxon>
        <taxon>Flavobacteriia</taxon>
        <taxon>Flavobacteriales</taxon>
        <taxon>Flavobacteriaceae</taxon>
        <taxon>Flagellimonas</taxon>
    </lineage>
</organism>
<dbReference type="PANTHER" id="PTHR33908:SF11">
    <property type="entry name" value="MEMBRANE PROTEIN"/>
    <property type="match status" value="1"/>
</dbReference>
<dbReference type="InterPro" id="IPR050297">
    <property type="entry name" value="LipidA_mod_glycosyltrf_83"/>
</dbReference>
<evidence type="ECO:0000256" key="4">
    <source>
        <dbReference type="ARBA" id="ARBA00022679"/>
    </source>
</evidence>
<evidence type="ECO:0000256" key="2">
    <source>
        <dbReference type="ARBA" id="ARBA00022475"/>
    </source>
</evidence>
<keyword evidence="7 8" id="KW-0472">Membrane</keyword>
<evidence type="ECO:0000256" key="3">
    <source>
        <dbReference type="ARBA" id="ARBA00022676"/>
    </source>
</evidence>
<keyword evidence="11" id="KW-1185">Reference proteome</keyword>
<feature type="transmembrane region" description="Helical" evidence="8">
    <location>
        <begin position="286"/>
        <end position="305"/>
    </location>
</feature>
<feature type="transmembrane region" description="Helical" evidence="8">
    <location>
        <begin position="98"/>
        <end position="118"/>
    </location>
</feature>
<keyword evidence="6 8" id="KW-1133">Transmembrane helix</keyword>
<evidence type="ECO:0000256" key="5">
    <source>
        <dbReference type="ARBA" id="ARBA00022692"/>
    </source>
</evidence>
<evidence type="ECO:0000256" key="8">
    <source>
        <dbReference type="SAM" id="Phobius"/>
    </source>
</evidence>
<proteinExistence type="predicted"/>
<dbReference type="InterPro" id="IPR038731">
    <property type="entry name" value="RgtA/B/C-like"/>
</dbReference>
<dbReference type="Pfam" id="PF13231">
    <property type="entry name" value="PMT_2"/>
    <property type="match status" value="1"/>
</dbReference>
<evidence type="ECO:0000313" key="11">
    <source>
        <dbReference type="Proteomes" id="UP001203607"/>
    </source>
</evidence>
<reference evidence="10 11" key="1">
    <citation type="submission" date="2022-05" db="EMBL/GenBank/DDBJ databases">
        <authorList>
            <person name="Park J.-S."/>
        </authorList>
    </citation>
    <scope>NUCLEOTIDE SEQUENCE [LARGE SCALE GENOMIC DNA]</scope>
    <source>
        <strain evidence="10 11">2012CJ35-5</strain>
    </source>
</reference>
<accession>A0ABT0PRC9</accession>
<name>A0ABT0PRC9_9FLAO</name>
<keyword evidence="5 8" id="KW-0812">Transmembrane</keyword>
<dbReference type="Proteomes" id="UP001203607">
    <property type="component" value="Unassembled WGS sequence"/>
</dbReference>
<dbReference type="EC" id="2.4.-.-" evidence="10"/>
<feature type="transmembrane region" description="Helical" evidence="8">
    <location>
        <begin position="317"/>
        <end position="334"/>
    </location>
</feature>
<dbReference type="EMBL" id="JAMFMA010000002">
    <property type="protein sequence ID" value="MCL6273940.1"/>
    <property type="molecule type" value="Genomic_DNA"/>
</dbReference>
<feature type="transmembrane region" description="Helical" evidence="8">
    <location>
        <begin position="230"/>
        <end position="251"/>
    </location>
</feature>
<keyword evidence="2" id="KW-1003">Cell membrane</keyword>
<comment type="caution">
    <text evidence="10">The sequence shown here is derived from an EMBL/GenBank/DDBJ whole genome shotgun (WGS) entry which is preliminary data.</text>
</comment>
<evidence type="ECO:0000313" key="10">
    <source>
        <dbReference type="EMBL" id="MCL6273940.1"/>
    </source>
</evidence>
<feature type="transmembrane region" description="Helical" evidence="8">
    <location>
        <begin position="145"/>
        <end position="173"/>
    </location>
</feature>
<evidence type="ECO:0000259" key="9">
    <source>
        <dbReference type="Pfam" id="PF13231"/>
    </source>
</evidence>
<evidence type="ECO:0000256" key="7">
    <source>
        <dbReference type="ARBA" id="ARBA00023136"/>
    </source>
</evidence>
<protein>
    <submittedName>
        <fullName evidence="10">Glycosyltransferase family 39 protein</fullName>
        <ecNumber evidence="10">2.4.-.-</ecNumber>
    </submittedName>
</protein>
<dbReference type="GO" id="GO:0016757">
    <property type="term" value="F:glycosyltransferase activity"/>
    <property type="evidence" value="ECO:0007669"/>
    <property type="project" value="UniProtKB-KW"/>
</dbReference>
<dbReference type="RefSeq" id="WP_249657131.1">
    <property type="nucleotide sequence ID" value="NZ_JAMFMA010000002.1"/>
</dbReference>
<gene>
    <name evidence="10" type="ORF">M3P19_07965</name>
</gene>
<feature type="domain" description="Glycosyltransferase RgtA/B/C/D-like" evidence="9">
    <location>
        <begin position="49"/>
        <end position="202"/>
    </location>
</feature>
<sequence>MAQKTPRLFYLLLTVLFVLNLLQAAFTELIYDEAYYWYYAQNMDWGYFDHPSMVALLIKISSLFFTGELGVRFMSCLLSVGIYLIVWEIIDHPKKREYVIHFFLLLFSMTLMNAYGFFTLPDTPLLFFTALFLLLYKRFLNNPNIYISLALGVTMAALMYSKYHAVLVILFVFLSNFKLVFNWKAWLAVGIALVCYVPHFLWLMEYDFVSIKYHLFERPNQAYSFEKFTLGYLVNLVAIFGLLFYWVYYALVTDKRKDQFSKALRYLTYGVLIFFFVSSFNRRVQTQWIIVISIPMAIIAFRHLLENEKSRKWMFRMAMISAILLIYARAWLIYQPLLPILYEAHGNKNWVMDLKSKAGDVPVVFENSYRQAPMYEFYAGKPSFSLNNFMYRKNQYSIDGSEDRVRGKDVLYVTKYRNAGDVQFKHPDSSVFYGSFLKDFQSYRKLQCLVEKENENEPWELKIHNPYEFDVPLENLNFAVAYSNAYKQVKEQVSLEVTSIDEQQHILKSKDTVFYSFELPKSKKMEKPSYFRIGLANKGLLTGLQGMPTKIE</sequence>
<evidence type="ECO:0000256" key="6">
    <source>
        <dbReference type="ARBA" id="ARBA00022989"/>
    </source>
</evidence>
<feature type="transmembrane region" description="Helical" evidence="8">
    <location>
        <begin position="185"/>
        <end position="204"/>
    </location>
</feature>
<keyword evidence="3 10" id="KW-0328">Glycosyltransferase</keyword>
<keyword evidence="4 10" id="KW-0808">Transferase</keyword>
<feature type="transmembrane region" description="Helical" evidence="8">
    <location>
        <begin position="69"/>
        <end position="86"/>
    </location>
</feature>
<comment type="subcellular location">
    <subcellularLocation>
        <location evidence="1">Cell membrane</location>
        <topology evidence="1">Multi-pass membrane protein</topology>
    </subcellularLocation>
</comment>
<evidence type="ECO:0000256" key="1">
    <source>
        <dbReference type="ARBA" id="ARBA00004651"/>
    </source>
</evidence>
<feature type="transmembrane region" description="Helical" evidence="8">
    <location>
        <begin position="263"/>
        <end position="280"/>
    </location>
</feature>